<evidence type="ECO:0000256" key="1">
    <source>
        <dbReference type="SAM" id="MobiDB-lite"/>
    </source>
</evidence>
<organism evidence="2 3">
    <name type="scientific">Spelaeicoccus albus</name>
    <dbReference type="NCBI Taxonomy" id="1280376"/>
    <lineage>
        <taxon>Bacteria</taxon>
        <taxon>Bacillati</taxon>
        <taxon>Actinomycetota</taxon>
        <taxon>Actinomycetes</taxon>
        <taxon>Micrococcales</taxon>
        <taxon>Brevibacteriaceae</taxon>
        <taxon>Spelaeicoccus</taxon>
    </lineage>
</organism>
<dbReference type="Proteomes" id="UP000539111">
    <property type="component" value="Unassembled WGS sequence"/>
</dbReference>
<feature type="region of interest" description="Disordered" evidence="1">
    <location>
        <begin position="1"/>
        <end position="24"/>
    </location>
</feature>
<protein>
    <submittedName>
        <fullName evidence="2">Uncharacterized protein</fullName>
    </submittedName>
</protein>
<sequence>MANLIEAKPRTREHLEQGEDPEQRAIVRPSRMIVRTIALVLQATPLTV</sequence>
<proteinExistence type="predicted"/>
<dbReference type="AlphaFoldDB" id="A0A7Z0CZZ3"/>
<evidence type="ECO:0000313" key="3">
    <source>
        <dbReference type="Proteomes" id="UP000539111"/>
    </source>
</evidence>
<name>A0A7Z0CZZ3_9MICO</name>
<keyword evidence="3" id="KW-1185">Reference proteome</keyword>
<gene>
    <name evidence="2" type="ORF">BJY26_001050</name>
</gene>
<accession>A0A7Z0CZZ3</accession>
<comment type="caution">
    <text evidence="2">The sequence shown here is derived from an EMBL/GenBank/DDBJ whole genome shotgun (WGS) entry which is preliminary data.</text>
</comment>
<feature type="compositionally biased region" description="Basic and acidic residues" evidence="1">
    <location>
        <begin position="7"/>
        <end position="24"/>
    </location>
</feature>
<evidence type="ECO:0000313" key="2">
    <source>
        <dbReference type="EMBL" id="NYI66744.1"/>
    </source>
</evidence>
<dbReference type="EMBL" id="JACBZP010000001">
    <property type="protein sequence ID" value="NYI66744.1"/>
    <property type="molecule type" value="Genomic_DNA"/>
</dbReference>
<reference evidence="2 3" key="1">
    <citation type="submission" date="2020-07" db="EMBL/GenBank/DDBJ databases">
        <title>Sequencing the genomes of 1000 actinobacteria strains.</title>
        <authorList>
            <person name="Klenk H.-P."/>
        </authorList>
    </citation>
    <scope>NUCLEOTIDE SEQUENCE [LARGE SCALE GENOMIC DNA]</scope>
    <source>
        <strain evidence="2 3">DSM 26341</strain>
    </source>
</reference>